<evidence type="ECO:0000313" key="2">
    <source>
        <dbReference type="Proteomes" id="UP001275436"/>
    </source>
</evidence>
<proteinExistence type="predicted"/>
<reference evidence="1 2" key="1">
    <citation type="submission" date="2023-02" db="EMBL/GenBank/DDBJ databases">
        <title>Oceanobacillus kimchii IFOP_LL358 isolated form Alexandrium catenella lab strain.</title>
        <authorList>
            <person name="Gajardo G."/>
            <person name="Ueki S."/>
            <person name="Maruyama F."/>
        </authorList>
    </citation>
    <scope>NUCLEOTIDE SEQUENCE [LARGE SCALE GENOMIC DNA]</scope>
    <source>
        <strain evidence="1 2">IFOP_LL358</strain>
    </source>
</reference>
<protein>
    <submittedName>
        <fullName evidence="1">Uncharacterized protein</fullName>
    </submittedName>
</protein>
<dbReference type="RefSeq" id="WP_017795658.1">
    <property type="nucleotide sequence ID" value="NZ_BSKO01000001.1"/>
</dbReference>
<keyword evidence="2" id="KW-1185">Reference proteome</keyword>
<name>A0ABQ5TDS3_9BACI</name>
<gene>
    <name evidence="1" type="ORF">MACH08_06920</name>
</gene>
<dbReference type="EMBL" id="BSKO01000001">
    <property type="protein sequence ID" value="GLO64908.1"/>
    <property type="molecule type" value="Genomic_DNA"/>
</dbReference>
<dbReference type="Proteomes" id="UP001275436">
    <property type="component" value="Unassembled WGS sequence"/>
</dbReference>
<sequence>MNNTFAAELASRIGTTIEIATDNNLIEGVLSSVSLGVVLVIETGGYSGSNRRYIALSAINFVRFSSAA</sequence>
<comment type="caution">
    <text evidence="1">The sequence shown here is derived from an EMBL/GenBank/DDBJ whole genome shotgun (WGS) entry which is preliminary data.</text>
</comment>
<evidence type="ECO:0000313" key="1">
    <source>
        <dbReference type="EMBL" id="GLO64908.1"/>
    </source>
</evidence>
<organism evidence="1 2">
    <name type="scientific">Oceanobacillus kimchii</name>
    <dbReference type="NCBI Taxonomy" id="746691"/>
    <lineage>
        <taxon>Bacteria</taxon>
        <taxon>Bacillati</taxon>
        <taxon>Bacillota</taxon>
        <taxon>Bacilli</taxon>
        <taxon>Bacillales</taxon>
        <taxon>Bacillaceae</taxon>
        <taxon>Oceanobacillus</taxon>
    </lineage>
</organism>
<accession>A0ABQ5TDS3</accession>